<dbReference type="OrthoDB" id="547706at2759"/>
<dbReference type="Proteomes" id="UP000612055">
    <property type="component" value="Unassembled WGS sequence"/>
</dbReference>
<name>A0A835Y6L1_9CHLO</name>
<accession>A0A835Y6L1</accession>
<protein>
    <submittedName>
        <fullName evidence="2">Uncharacterized protein</fullName>
    </submittedName>
</protein>
<comment type="caution">
    <text evidence="2">The sequence shown here is derived from an EMBL/GenBank/DDBJ whole genome shotgun (WGS) entry which is preliminary data.</text>
</comment>
<gene>
    <name evidence="2" type="ORF">HYH03_008540</name>
</gene>
<dbReference type="AlphaFoldDB" id="A0A835Y6L1"/>
<feature type="compositionally biased region" description="Low complexity" evidence="1">
    <location>
        <begin position="385"/>
        <end position="396"/>
    </location>
</feature>
<sequence length="396" mass="40465">MEHQPLLHKTPSLAVIAAKRQRVRSGTALAELDTVSADELGPTFCEPLLPAVFGESMAAYFRRLGESTTAATSGQKLEPVAAIAEDGIYLHKRPVRGVDGSSPLAVCGTVLHHVLVYVKQGSQLHCLDYGPANGQDVTANLFAEAPSRQALSTATLGSDGKIIGDAAAGGAADGGDLPYLFLGPATWGVDHPLVAEFIAFAEAQKYHAILRNCIHFADVAVRLLTAGAVRAAPQLYDNVCGAVPPVDNPALMFMQLMFKMPWTVAVDGTPLAAAFKAHLSSSLHPAAESPAELPACAAGLGRSASEAAEAEEECENNVAAVGPGEAGPAPAAAAPVPAAAARRPLDGVARDGTGASGEGVPEDRGEKGQGQGPEEGGEELENDHAAGTALTEAAAA</sequence>
<keyword evidence="3" id="KW-1185">Reference proteome</keyword>
<feature type="compositionally biased region" description="Low complexity" evidence="1">
    <location>
        <begin position="316"/>
        <end position="341"/>
    </location>
</feature>
<evidence type="ECO:0000313" key="2">
    <source>
        <dbReference type="EMBL" id="KAG2493415.1"/>
    </source>
</evidence>
<feature type="region of interest" description="Disordered" evidence="1">
    <location>
        <begin position="307"/>
        <end position="396"/>
    </location>
</feature>
<evidence type="ECO:0000256" key="1">
    <source>
        <dbReference type="SAM" id="MobiDB-lite"/>
    </source>
</evidence>
<organism evidence="2 3">
    <name type="scientific">Edaphochlamys debaryana</name>
    <dbReference type="NCBI Taxonomy" id="47281"/>
    <lineage>
        <taxon>Eukaryota</taxon>
        <taxon>Viridiplantae</taxon>
        <taxon>Chlorophyta</taxon>
        <taxon>core chlorophytes</taxon>
        <taxon>Chlorophyceae</taxon>
        <taxon>CS clade</taxon>
        <taxon>Chlamydomonadales</taxon>
        <taxon>Chlamydomonadales incertae sedis</taxon>
        <taxon>Edaphochlamys</taxon>
    </lineage>
</organism>
<dbReference type="EMBL" id="JAEHOE010000038">
    <property type="protein sequence ID" value="KAG2493415.1"/>
    <property type="molecule type" value="Genomic_DNA"/>
</dbReference>
<reference evidence="2" key="1">
    <citation type="journal article" date="2020" name="bioRxiv">
        <title>Comparative genomics of Chlamydomonas.</title>
        <authorList>
            <person name="Craig R.J."/>
            <person name="Hasan A.R."/>
            <person name="Ness R.W."/>
            <person name="Keightley P.D."/>
        </authorList>
    </citation>
    <scope>NUCLEOTIDE SEQUENCE</scope>
    <source>
        <strain evidence="2">CCAP 11/70</strain>
    </source>
</reference>
<proteinExistence type="predicted"/>
<evidence type="ECO:0000313" key="3">
    <source>
        <dbReference type="Proteomes" id="UP000612055"/>
    </source>
</evidence>